<name>A0A9W6DJ70_9EURO</name>
<dbReference type="AlphaFoldDB" id="A0A9W6DJ70"/>
<reference evidence="1" key="1">
    <citation type="submission" date="2022-07" db="EMBL/GenBank/DDBJ databases">
        <title>Taxonomy of Aspergillus series Nigri: significant species reduction supported by multi-species coalescent approaches.</title>
        <authorList>
            <person name="Bian C."/>
            <person name="Kusuya Y."/>
            <person name="Sklenar F."/>
            <person name="D'hooge E."/>
            <person name="Yaguchi T."/>
            <person name="Takahashi H."/>
            <person name="Hubka V."/>
        </authorList>
    </citation>
    <scope>NUCLEOTIDE SEQUENCE</scope>
    <source>
        <strain evidence="1">CBS 733.88</strain>
    </source>
</reference>
<comment type="caution">
    <text evidence="1">The sequence shown here is derived from an EMBL/GenBank/DDBJ whole genome shotgun (WGS) entry which is preliminary data.</text>
</comment>
<sequence>MCGSVQINGHLFCKGLYKLRPSRSMASISPVAYLIDGALLRSQNGHNSTATLSMGELVTMYRNHKATIQHDKIYALLGLSADGAALTPNYELAWHEVLKQLVEHVFPRCSVETWCGSDLAIIKGKGWVLGYIYLSSVSSEDGQQIFKVVLNQTCQKLGYPDKWETEWSLQASGELIQDGDIICLLEGQSAPSILRLCVDHYTVVTPVVKPKQQVPTNKDNMMVGESQYTHSLCNILLNWRISQAEDKADIQSLSRLVEIAPNYHEEYELGASGKGALHELLTKGNVDVDEESLPWGDTDISGERKAAIVHSLWQQDELPSAWNEAFAVAVQVSGPSDYIMSSILIQRLGEELSVSEEVVKAAAASNGWYGPGIVQQLIEYYGDCLPVTEEVVKTAAANDTWCGPVIMYQLFRHHGDSLPVSEEVVKAAAANKGDHGSEIMQQLFENYGDSLPVTEQVVQTAAANDGDYGLAIMQQLINHCEDRLPVSEEVVEEAANNRRYGSEIMQQLVKHYGDSLPVSEERW</sequence>
<dbReference type="Pfam" id="PF23397">
    <property type="entry name" value="DUF7104"/>
    <property type="match status" value="5"/>
</dbReference>
<proteinExistence type="predicted"/>
<gene>
    <name evidence="1" type="ORF">AbraCBS73388_008329</name>
</gene>
<accession>A0A9W6DJ70</accession>
<dbReference type="InterPro" id="IPR055530">
    <property type="entry name" value="DUF7104"/>
</dbReference>
<organism evidence="1 2">
    <name type="scientific">Aspergillus brasiliensis</name>
    <dbReference type="NCBI Taxonomy" id="319629"/>
    <lineage>
        <taxon>Eukaryota</taxon>
        <taxon>Fungi</taxon>
        <taxon>Dikarya</taxon>
        <taxon>Ascomycota</taxon>
        <taxon>Pezizomycotina</taxon>
        <taxon>Eurotiomycetes</taxon>
        <taxon>Eurotiomycetidae</taxon>
        <taxon>Eurotiales</taxon>
        <taxon>Aspergillaceae</taxon>
        <taxon>Aspergillus</taxon>
        <taxon>Aspergillus subgen. Circumdati</taxon>
    </lineage>
</organism>
<dbReference type="Proteomes" id="UP001143548">
    <property type="component" value="Unassembled WGS sequence"/>
</dbReference>
<evidence type="ECO:0000313" key="2">
    <source>
        <dbReference type="Proteomes" id="UP001143548"/>
    </source>
</evidence>
<protein>
    <submittedName>
        <fullName evidence="1">Uncharacterized protein</fullName>
    </submittedName>
</protein>
<evidence type="ECO:0000313" key="1">
    <source>
        <dbReference type="EMBL" id="GKZ17405.1"/>
    </source>
</evidence>
<dbReference type="EMBL" id="BROQ01000005">
    <property type="protein sequence ID" value="GKZ17405.1"/>
    <property type="molecule type" value="Genomic_DNA"/>
</dbReference>